<feature type="transmembrane region" description="Helical" evidence="6">
    <location>
        <begin position="306"/>
        <end position="328"/>
    </location>
</feature>
<name>A0ABV6KWA9_9BACI</name>
<evidence type="ECO:0000313" key="7">
    <source>
        <dbReference type="EMBL" id="MFC0477302.1"/>
    </source>
</evidence>
<comment type="subcellular location">
    <subcellularLocation>
        <location evidence="1">Membrane</location>
        <topology evidence="1">Multi-pass membrane protein</topology>
    </subcellularLocation>
</comment>
<accession>A0ABV6KWA9</accession>
<dbReference type="NCBIfam" id="TIGR02872">
    <property type="entry name" value="spore_ytvI"/>
    <property type="match status" value="1"/>
</dbReference>
<evidence type="ECO:0000256" key="3">
    <source>
        <dbReference type="ARBA" id="ARBA00022692"/>
    </source>
</evidence>
<keyword evidence="5 6" id="KW-0472">Membrane</keyword>
<dbReference type="Pfam" id="PF01594">
    <property type="entry name" value="AI-2E_transport"/>
    <property type="match status" value="1"/>
</dbReference>
<proteinExistence type="inferred from homology"/>
<evidence type="ECO:0000256" key="6">
    <source>
        <dbReference type="SAM" id="Phobius"/>
    </source>
</evidence>
<feature type="transmembrane region" description="Helical" evidence="6">
    <location>
        <begin position="267"/>
        <end position="286"/>
    </location>
</feature>
<gene>
    <name evidence="7" type="primary">ytvI</name>
    <name evidence="7" type="ORF">ACFFHF_19055</name>
</gene>
<dbReference type="EMBL" id="JBHLUU010000119">
    <property type="protein sequence ID" value="MFC0477302.1"/>
    <property type="molecule type" value="Genomic_DNA"/>
</dbReference>
<comment type="similarity">
    <text evidence="2">Belongs to the autoinducer-2 exporter (AI-2E) (TC 2.A.86) family.</text>
</comment>
<evidence type="ECO:0000256" key="4">
    <source>
        <dbReference type="ARBA" id="ARBA00022989"/>
    </source>
</evidence>
<keyword evidence="8" id="KW-1185">Reference proteome</keyword>
<dbReference type="RefSeq" id="WP_377058823.1">
    <property type="nucleotide sequence ID" value="NZ_JBHLUU010000119.1"/>
</dbReference>
<feature type="transmembrane region" description="Helical" evidence="6">
    <location>
        <begin position="209"/>
        <end position="227"/>
    </location>
</feature>
<dbReference type="PANTHER" id="PTHR21716:SF68">
    <property type="entry name" value="TRANSPORT PROTEIN YTVI-RELATED"/>
    <property type="match status" value="1"/>
</dbReference>
<sequence>MLKKLLIVIVLCSIGFFLLPYSLPLVFALITALFLEGLVEFYKNKLRIARVHAVLAAFLTYILALVIIGYHFFTLIIQQTLRLSESTPTFVKDFYRSTILPIMGSLERYLQTLPEEVLNSMENTIESSIASLDAFLQTLFETIISLLTAIPGFLIEFLVYLVALFLFSLELPRLKENIKRHLTEGSLKKASLVINQLTWAGVGFIKAQLFLSVITFVMAFTGLWILGVSNKTLLSLLIVIVDILPILGTGSVLVPWGIVAILQENQLLGVGLIILFGLITVIRRIIEPKVYSSSLGISPLASLVSLYIGFKLIGFLGLFLGPAIVIVYDTLKKANVIKVNYKI</sequence>
<feature type="transmembrane region" description="Helical" evidence="6">
    <location>
        <begin position="51"/>
        <end position="73"/>
    </location>
</feature>
<dbReference type="InterPro" id="IPR014227">
    <property type="entry name" value="YtvI-like"/>
</dbReference>
<keyword evidence="3 6" id="KW-0812">Transmembrane</keyword>
<evidence type="ECO:0000256" key="2">
    <source>
        <dbReference type="ARBA" id="ARBA00009773"/>
    </source>
</evidence>
<organism evidence="7 8">
    <name type="scientific">Robertmurraya beringensis</name>
    <dbReference type="NCBI Taxonomy" id="641660"/>
    <lineage>
        <taxon>Bacteria</taxon>
        <taxon>Bacillati</taxon>
        <taxon>Bacillota</taxon>
        <taxon>Bacilli</taxon>
        <taxon>Bacillales</taxon>
        <taxon>Bacillaceae</taxon>
        <taxon>Robertmurraya</taxon>
    </lineage>
</organism>
<evidence type="ECO:0000313" key="8">
    <source>
        <dbReference type="Proteomes" id="UP001589738"/>
    </source>
</evidence>
<protein>
    <submittedName>
        <fullName evidence="7">Sporulation integral membrane protein YtvI</fullName>
    </submittedName>
</protein>
<dbReference type="InterPro" id="IPR002549">
    <property type="entry name" value="AI-2E-like"/>
</dbReference>
<dbReference type="Proteomes" id="UP001589738">
    <property type="component" value="Unassembled WGS sequence"/>
</dbReference>
<feature type="transmembrane region" description="Helical" evidence="6">
    <location>
        <begin position="6"/>
        <end position="39"/>
    </location>
</feature>
<evidence type="ECO:0000256" key="5">
    <source>
        <dbReference type="ARBA" id="ARBA00023136"/>
    </source>
</evidence>
<keyword evidence="4 6" id="KW-1133">Transmembrane helix</keyword>
<feature type="transmembrane region" description="Helical" evidence="6">
    <location>
        <begin position="233"/>
        <end position="255"/>
    </location>
</feature>
<reference evidence="7 8" key="1">
    <citation type="submission" date="2024-09" db="EMBL/GenBank/DDBJ databases">
        <authorList>
            <person name="Sun Q."/>
            <person name="Mori K."/>
        </authorList>
    </citation>
    <scope>NUCLEOTIDE SEQUENCE [LARGE SCALE GENOMIC DNA]</scope>
    <source>
        <strain evidence="7 8">CGMCC 1.9126</strain>
    </source>
</reference>
<feature type="transmembrane region" description="Helical" evidence="6">
    <location>
        <begin position="143"/>
        <end position="169"/>
    </location>
</feature>
<dbReference type="PANTHER" id="PTHR21716">
    <property type="entry name" value="TRANSMEMBRANE PROTEIN"/>
    <property type="match status" value="1"/>
</dbReference>
<evidence type="ECO:0000256" key="1">
    <source>
        <dbReference type="ARBA" id="ARBA00004141"/>
    </source>
</evidence>
<comment type="caution">
    <text evidence="7">The sequence shown here is derived from an EMBL/GenBank/DDBJ whole genome shotgun (WGS) entry which is preliminary data.</text>
</comment>